<evidence type="ECO:0000256" key="9">
    <source>
        <dbReference type="ARBA" id="ARBA00023157"/>
    </source>
</evidence>
<keyword evidence="7" id="KW-1133">Transmembrane helix</keyword>
<dbReference type="InterPro" id="IPR000742">
    <property type="entry name" value="EGF"/>
</dbReference>
<keyword evidence="6" id="KW-0106">Calcium</keyword>
<dbReference type="SUPFAM" id="SSF57196">
    <property type="entry name" value="EGF/Laminin"/>
    <property type="match status" value="1"/>
</dbReference>
<evidence type="ECO:0000256" key="4">
    <source>
        <dbReference type="ARBA" id="ARBA00022692"/>
    </source>
</evidence>
<dbReference type="EnsemblMetazoa" id="MESCA000646-RA">
    <property type="protein sequence ID" value="MESCA000646-PA"/>
    <property type="gene ID" value="MESCA000646"/>
</dbReference>
<feature type="domain" description="EGF-like" evidence="13">
    <location>
        <begin position="288"/>
        <end position="325"/>
    </location>
</feature>
<keyword evidence="11" id="KW-0325">Glycoprotein</keyword>
<comment type="caution">
    <text evidence="12">Lacks conserved residue(s) required for the propagation of feature annotation.</text>
</comment>
<dbReference type="PRINTS" id="PR00261">
    <property type="entry name" value="LDLRECEPTOR"/>
</dbReference>
<dbReference type="OMA" id="CEEYDEH"/>
<dbReference type="PROSITE" id="PS01209">
    <property type="entry name" value="LDLRA_1"/>
    <property type="match status" value="1"/>
</dbReference>
<keyword evidence="2" id="KW-0245">EGF-like domain</keyword>
<dbReference type="PROSITE" id="PS50068">
    <property type="entry name" value="LDLRA_2"/>
    <property type="match status" value="2"/>
</dbReference>
<evidence type="ECO:0000256" key="10">
    <source>
        <dbReference type="ARBA" id="ARBA00023170"/>
    </source>
</evidence>
<evidence type="ECO:0000256" key="5">
    <source>
        <dbReference type="ARBA" id="ARBA00022737"/>
    </source>
</evidence>
<evidence type="ECO:0000256" key="7">
    <source>
        <dbReference type="ARBA" id="ARBA00022989"/>
    </source>
</evidence>
<evidence type="ECO:0000256" key="12">
    <source>
        <dbReference type="PROSITE-ProRule" id="PRU00124"/>
    </source>
</evidence>
<organism evidence="14 15">
    <name type="scientific">Megaselia scalaris</name>
    <name type="common">Humpbacked fly</name>
    <name type="synonym">Phora scalaris</name>
    <dbReference type="NCBI Taxonomy" id="36166"/>
    <lineage>
        <taxon>Eukaryota</taxon>
        <taxon>Metazoa</taxon>
        <taxon>Ecdysozoa</taxon>
        <taxon>Arthropoda</taxon>
        <taxon>Hexapoda</taxon>
        <taxon>Insecta</taxon>
        <taxon>Pterygota</taxon>
        <taxon>Neoptera</taxon>
        <taxon>Endopterygota</taxon>
        <taxon>Diptera</taxon>
        <taxon>Brachycera</taxon>
        <taxon>Muscomorpha</taxon>
        <taxon>Platypezoidea</taxon>
        <taxon>Phoridae</taxon>
        <taxon>Megaseliini</taxon>
        <taxon>Megaselia</taxon>
    </lineage>
</organism>
<dbReference type="SMART" id="SM00181">
    <property type="entry name" value="EGF"/>
    <property type="match status" value="2"/>
</dbReference>
<dbReference type="SMART" id="SM00192">
    <property type="entry name" value="LDLa"/>
    <property type="match status" value="2"/>
</dbReference>
<keyword evidence="8" id="KW-0472">Membrane</keyword>
<dbReference type="InterPro" id="IPR000033">
    <property type="entry name" value="LDLR_classB_rpt"/>
</dbReference>
<dbReference type="PANTHER" id="PTHR22722:SF5">
    <property type="entry name" value="LOW-DENSITY LIPOPROTEIN RECEPTOR-RELATED PROTEIN 1B"/>
    <property type="match status" value="1"/>
</dbReference>
<evidence type="ECO:0000259" key="13">
    <source>
        <dbReference type="SMART" id="SM00181"/>
    </source>
</evidence>
<evidence type="ECO:0000313" key="15">
    <source>
        <dbReference type="Proteomes" id="UP000015102"/>
    </source>
</evidence>
<evidence type="ECO:0000256" key="6">
    <source>
        <dbReference type="ARBA" id="ARBA00022837"/>
    </source>
</evidence>
<dbReference type="SUPFAM" id="SSF57424">
    <property type="entry name" value="LDL receptor-like module"/>
    <property type="match status" value="2"/>
</dbReference>
<dbReference type="PANTHER" id="PTHR22722">
    <property type="entry name" value="LOW-DENSITY LIPOPROTEIN RECEPTOR-RELATED PROTEIN 2-RELATED"/>
    <property type="match status" value="1"/>
</dbReference>
<evidence type="ECO:0000256" key="8">
    <source>
        <dbReference type="ARBA" id="ARBA00023136"/>
    </source>
</evidence>
<keyword evidence="10" id="KW-0675">Receptor</keyword>
<dbReference type="Pfam" id="PF00057">
    <property type="entry name" value="Ldl_recept_a"/>
    <property type="match status" value="2"/>
</dbReference>
<dbReference type="SMART" id="SM00135">
    <property type="entry name" value="LY"/>
    <property type="match status" value="3"/>
</dbReference>
<evidence type="ECO:0000256" key="1">
    <source>
        <dbReference type="ARBA" id="ARBA00004167"/>
    </source>
</evidence>
<dbReference type="InterPro" id="IPR036055">
    <property type="entry name" value="LDL_receptor-like_sf"/>
</dbReference>
<dbReference type="EMBL" id="CAQQ02190540">
    <property type="status" value="NOT_ANNOTATED_CDS"/>
    <property type="molecule type" value="Genomic_DNA"/>
</dbReference>
<dbReference type="HOGENOM" id="CLU_688080_0_0_1"/>
<dbReference type="AlphaFoldDB" id="T1GBL2"/>
<accession>T1GBL2</accession>
<dbReference type="FunFam" id="4.10.400.10:FF:000007">
    <property type="entry name" value="Low density lipoprotein receptor-related protein 1"/>
    <property type="match status" value="1"/>
</dbReference>
<keyword evidence="15" id="KW-1185">Reference proteome</keyword>
<dbReference type="InterPro" id="IPR002172">
    <property type="entry name" value="LDrepeatLR_classA_rpt"/>
</dbReference>
<dbReference type="Proteomes" id="UP000015102">
    <property type="component" value="Unassembled WGS sequence"/>
</dbReference>
<keyword evidence="9 12" id="KW-1015">Disulfide bond</keyword>
<evidence type="ECO:0000313" key="14">
    <source>
        <dbReference type="EnsemblMetazoa" id="MESCA000646-PA"/>
    </source>
</evidence>
<dbReference type="InterPro" id="IPR023415">
    <property type="entry name" value="LDLR_class-A_CS"/>
</dbReference>
<keyword evidence="3" id="KW-0254">Endocytosis</keyword>
<dbReference type="InterPro" id="IPR051221">
    <property type="entry name" value="LDLR-related"/>
</dbReference>
<name>T1GBL2_MEGSC</name>
<sequence>RDGTGRQTVLPPIEPYDPNASDWLGGIAIDWIADNIYWADSKRNVIEVARLDVQGYLFYVGDNKIGRIALDGSQPFILVNDTKTVSSIVLDIDKQKVYWTEMLSNMIWRVDYDGNLKTPKLKSSLSNPIALGLLDNYVYWADNTHNNGSICVAPDSDLKNFKQILFSEGAPIRDLKIFSSRIQSGYNGCAVKNGGCSQLCLFNGTNTICACSHSKVGRDGKSCEEYDEHLIFSYGSAVESIHLTDHTDKNHPIKKIQDTNFMRSTIHRPMDLKIYHPYRQAQPSSGNPCENANCSTLCLLTPDEPHYRCVCPNNFILGPDQKSCIANCTSAHFQCATTYKCIPFHWRCNKVDDCGDNSDEPDNCPEFLCSHGEFQCASKKCIQPSMICDGVSQCRDGSDEQ</sequence>
<reference evidence="15" key="1">
    <citation type="submission" date="2013-02" db="EMBL/GenBank/DDBJ databases">
        <authorList>
            <person name="Hughes D."/>
        </authorList>
    </citation>
    <scope>NUCLEOTIDE SEQUENCE</scope>
    <source>
        <strain>Durham</strain>
        <strain evidence="15">NC isolate 2 -- Noor lab</strain>
    </source>
</reference>
<dbReference type="GO" id="GO:0006897">
    <property type="term" value="P:endocytosis"/>
    <property type="evidence" value="ECO:0007669"/>
    <property type="project" value="UniProtKB-KW"/>
</dbReference>
<dbReference type="GO" id="GO:0005886">
    <property type="term" value="C:plasma membrane"/>
    <property type="evidence" value="ECO:0007669"/>
    <property type="project" value="TreeGrafter"/>
</dbReference>
<protein>
    <recommendedName>
        <fullName evidence="13">EGF-like domain-containing protein</fullName>
    </recommendedName>
</protein>
<dbReference type="EMBL" id="CAQQ02190539">
    <property type="status" value="NOT_ANNOTATED_CDS"/>
    <property type="molecule type" value="Genomic_DNA"/>
</dbReference>
<dbReference type="Gene3D" id="2.120.10.30">
    <property type="entry name" value="TolB, C-terminal domain"/>
    <property type="match status" value="3"/>
</dbReference>
<dbReference type="SUPFAM" id="SSF63825">
    <property type="entry name" value="YWTD domain"/>
    <property type="match status" value="1"/>
</dbReference>
<proteinExistence type="predicted"/>
<dbReference type="CDD" id="cd00112">
    <property type="entry name" value="LDLa"/>
    <property type="match status" value="2"/>
</dbReference>
<feature type="domain" description="EGF-like" evidence="13">
    <location>
        <begin position="188"/>
        <end position="224"/>
    </location>
</feature>
<keyword evidence="4" id="KW-0812">Transmembrane</keyword>
<evidence type="ECO:0000256" key="2">
    <source>
        <dbReference type="ARBA" id="ARBA00022536"/>
    </source>
</evidence>
<feature type="disulfide bond" evidence="12">
    <location>
        <begin position="369"/>
        <end position="381"/>
    </location>
</feature>
<dbReference type="STRING" id="36166.T1GBL2"/>
<evidence type="ECO:0000256" key="3">
    <source>
        <dbReference type="ARBA" id="ARBA00022583"/>
    </source>
</evidence>
<keyword evidence="5" id="KW-0677">Repeat</keyword>
<dbReference type="GO" id="GO:0005041">
    <property type="term" value="F:low-density lipoprotein particle receptor activity"/>
    <property type="evidence" value="ECO:0007669"/>
    <property type="project" value="TreeGrafter"/>
</dbReference>
<dbReference type="InterPro" id="IPR011042">
    <property type="entry name" value="6-blade_b-propeller_TolB-like"/>
</dbReference>
<comment type="subcellular location">
    <subcellularLocation>
        <location evidence="1">Membrane</location>
        <topology evidence="1">Single-pass membrane protein</topology>
    </subcellularLocation>
</comment>
<feature type="disulfide bond" evidence="12">
    <location>
        <begin position="376"/>
        <end position="394"/>
    </location>
</feature>
<reference evidence="14" key="2">
    <citation type="submission" date="2015-06" db="UniProtKB">
        <authorList>
            <consortium name="EnsemblMetazoa"/>
        </authorList>
    </citation>
    <scope>IDENTIFICATION</scope>
</reference>
<dbReference type="GO" id="GO:0043235">
    <property type="term" value="C:receptor complex"/>
    <property type="evidence" value="ECO:0007669"/>
    <property type="project" value="TreeGrafter"/>
</dbReference>
<evidence type="ECO:0000256" key="11">
    <source>
        <dbReference type="ARBA" id="ARBA00023180"/>
    </source>
</evidence>
<dbReference type="Gene3D" id="4.10.400.10">
    <property type="entry name" value="Low-density Lipoprotein Receptor"/>
    <property type="match status" value="2"/>
</dbReference>